<dbReference type="AlphaFoldDB" id="A0A834XUD7"/>
<keyword evidence="4 10" id="KW-0812">Transmembrane</keyword>
<name>A0A834XUD7_APHGI</name>
<comment type="function">
    <text evidence="9">Scaffold protein that participates in the c-ring assembly of mitochondrial ATP synthase (F(1)F(0) ATP synthase or complex V) by facilitating the membrane insertion and oligomer formation of the subunit c/ATP5MC3. Participates in the incorporation of the c-ring into vestigial complexes. Additionally influences the incorporation of subunits MT-ATP6, MT-ATP8, ATP5MJ, and ATP5MK in the ATP synthase.</text>
</comment>
<comment type="caution">
    <text evidence="11">The sequence shown here is derived from an EMBL/GenBank/DDBJ whole genome shotgun (WGS) entry which is preliminary data.</text>
</comment>
<sequence>MTTVKKSSMTSEDKFYGVVFLSAVTGISALIGFGTTIAAVRKKDPKYFQEGAAGLSKGVTEPGVALAIRALGWGTFYAVGGCSLLFYGIWKLSGATNTLEFRQKMGSILPKIKKNDPPTSRTEFDGMNDLLKYVSEEWGKENSTDSK</sequence>
<keyword evidence="12" id="KW-1185">Reference proteome</keyword>
<evidence type="ECO:0000256" key="10">
    <source>
        <dbReference type="SAM" id="Phobius"/>
    </source>
</evidence>
<proteinExistence type="inferred from homology"/>
<dbReference type="GO" id="GO:0005743">
    <property type="term" value="C:mitochondrial inner membrane"/>
    <property type="evidence" value="ECO:0007669"/>
    <property type="project" value="UniProtKB-SubCell"/>
</dbReference>
<keyword evidence="6 10" id="KW-1133">Transmembrane helix</keyword>
<keyword evidence="8 10" id="KW-0472">Membrane</keyword>
<gene>
    <name evidence="11" type="ORF">HCN44_000766</name>
</gene>
<evidence type="ECO:0000256" key="3">
    <source>
        <dbReference type="ARBA" id="ARBA00013934"/>
    </source>
</evidence>
<comment type="subcellular location">
    <subcellularLocation>
        <location evidence="1">Mitochondrion inner membrane</location>
        <topology evidence="1">Multi-pass membrane protein</topology>
    </subcellularLocation>
</comment>
<organism evidence="11 12">
    <name type="scientific">Aphidius gifuensis</name>
    <name type="common">Parasitoid wasp</name>
    <dbReference type="NCBI Taxonomy" id="684658"/>
    <lineage>
        <taxon>Eukaryota</taxon>
        <taxon>Metazoa</taxon>
        <taxon>Ecdysozoa</taxon>
        <taxon>Arthropoda</taxon>
        <taxon>Hexapoda</taxon>
        <taxon>Insecta</taxon>
        <taxon>Pterygota</taxon>
        <taxon>Neoptera</taxon>
        <taxon>Endopterygota</taxon>
        <taxon>Hymenoptera</taxon>
        <taxon>Apocrita</taxon>
        <taxon>Ichneumonoidea</taxon>
        <taxon>Braconidae</taxon>
        <taxon>Aphidiinae</taxon>
        <taxon>Aphidius</taxon>
    </lineage>
</organism>
<dbReference type="EMBL" id="JACMRX010000004">
    <property type="protein sequence ID" value="KAF7990961.1"/>
    <property type="molecule type" value="Genomic_DNA"/>
</dbReference>
<evidence type="ECO:0000313" key="12">
    <source>
        <dbReference type="Proteomes" id="UP000639338"/>
    </source>
</evidence>
<evidence type="ECO:0000313" key="11">
    <source>
        <dbReference type="EMBL" id="KAF7990961.1"/>
    </source>
</evidence>
<dbReference type="InterPro" id="IPR009792">
    <property type="entry name" value="TMEM242"/>
</dbReference>
<evidence type="ECO:0000256" key="4">
    <source>
        <dbReference type="ARBA" id="ARBA00022692"/>
    </source>
</evidence>
<evidence type="ECO:0000256" key="9">
    <source>
        <dbReference type="ARBA" id="ARBA00045905"/>
    </source>
</evidence>
<evidence type="ECO:0000256" key="2">
    <source>
        <dbReference type="ARBA" id="ARBA00007570"/>
    </source>
</evidence>
<dbReference type="Pfam" id="PF07096">
    <property type="entry name" value="DUF1358"/>
    <property type="match status" value="1"/>
</dbReference>
<keyword evidence="5" id="KW-0999">Mitochondrion inner membrane</keyword>
<evidence type="ECO:0000256" key="1">
    <source>
        <dbReference type="ARBA" id="ARBA00004448"/>
    </source>
</evidence>
<feature type="transmembrane region" description="Helical" evidence="10">
    <location>
        <begin position="15"/>
        <end position="40"/>
    </location>
</feature>
<dbReference type="PANTHER" id="PTHR13141:SF4">
    <property type="entry name" value="TRANSMEMBRANE PROTEIN 242"/>
    <property type="match status" value="1"/>
</dbReference>
<dbReference type="Proteomes" id="UP000639338">
    <property type="component" value="Unassembled WGS sequence"/>
</dbReference>
<reference evidence="11 12" key="1">
    <citation type="submission" date="2020-08" db="EMBL/GenBank/DDBJ databases">
        <title>Aphidius gifuensis genome sequencing and assembly.</title>
        <authorList>
            <person name="Du Z."/>
        </authorList>
    </citation>
    <scope>NUCLEOTIDE SEQUENCE [LARGE SCALE GENOMIC DNA]</scope>
    <source>
        <strain evidence="11">YNYX2018</strain>
        <tissue evidence="11">Adults</tissue>
    </source>
</reference>
<protein>
    <recommendedName>
        <fullName evidence="3">Transmembrane protein 242</fullName>
    </recommendedName>
</protein>
<dbReference type="PANTHER" id="PTHR13141">
    <property type="entry name" value="TRANSMEMBRANE PROTEIN 242"/>
    <property type="match status" value="1"/>
</dbReference>
<evidence type="ECO:0000256" key="5">
    <source>
        <dbReference type="ARBA" id="ARBA00022792"/>
    </source>
</evidence>
<accession>A0A834XUD7</accession>
<keyword evidence="7" id="KW-0496">Mitochondrion</keyword>
<dbReference type="OrthoDB" id="2378895at2759"/>
<evidence type="ECO:0000256" key="7">
    <source>
        <dbReference type="ARBA" id="ARBA00023128"/>
    </source>
</evidence>
<evidence type="ECO:0000256" key="8">
    <source>
        <dbReference type="ARBA" id="ARBA00023136"/>
    </source>
</evidence>
<comment type="similarity">
    <text evidence="2">Belongs to the TMEM242 family.</text>
</comment>
<evidence type="ECO:0000256" key="6">
    <source>
        <dbReference type="ARBA" id="ARBA00022989"/>
    </source>
</evidence>